<dbReference type="AlphaFoldDB" id="B6W1Q8"/>
<dbReference type="PROSITE" id="PS00455">
    <property type="entry name" value="AMP_BINDING"/>
    <property type="match status" value="1"/>
</dbReference>
<organism evidence="5 6">
    <name type="scientific">Phocaeicola dorei DSM 17855</name>
    <dbReference type="NCBI Taxonomy" id="483217"/>
    <lineage>
        <taxon>Bacteria</taxon>
        <taxon>Pseudomonadati</taxon>
        <taxon>Bacteroidota</taxon>
        <taxon>Bacteroidia</taxon>
        <taxon>Bacteroidales</taxon>
        <taxon>Bacteroidaceae</taxon>
        <taxon>Phocaeicola</taxon>
    </lineage>
</organism>
<feature type="domain" description="AMP-binding enzyme C-terminal" evidence="4">
    <location>
        <begin position="401"/>
        <end position="477"/>
    </location>
</feature>
<evidence type="ECO:0008006" key="7">
    <source>
        <dbReference type="Google" id="ProtNLM"/>
    </source>
</evidence>
<comment type="similarity">
    <text evidence="1">Belongs to the ATP-dependent AMP-binding enzyme family.</text>
</comment>
<proteinExistence type="inferred from homology"/>
<dbReference type="CDD" id="cd04433">
    <property type="entry name" value="AFD_class_I"/>
    <property type="match status" value="1"/>
</dbReference>
<evidence type="ECO:0000256" key="1">
    <source>
        <dbReference type="ARBA" id="ARBA00006432"/>
    </source>
</evidence>
<gene>
    <name evidence="5" type="ORF">BACDOR_03560</name>
</gene>
<dbReference type="Gene3D" id="3.30.300.30">
    <property type="match status" value="1"/>
</dbReference>
<dbReference type="InterPro" id="IPR042099">
    <property type="entry name" value="ANL_N_sf"/>
</dbReference>
<keyword evidence="2" id="KW-0436">Ligase</keyword>
<dbReference type="Gene3D" id="3.40.50.12780">
    <property type="entry name" value="N-terminal domain of ligase-like"/>
    <property type="match status" value="1"/>
</dbReference>
<sequence>MMLSIEQRIWQQATLHPDKLAVKSGKDTATYSELVSRIIAAKVFFQSLPDYTAGNTVILAAGKQIEFLYAYFGAHLAGLIVTPIDVETNPTRFEYIADVIKPFCIIGFDKQETSLTKISLKEFKEMPVDYSKQSTDFPDNEEVADILFTTGTTGVPKGVPLTYKNEAAAALNINAYIGNTSDDIELLALPVSHSFGLGRVRCCLSNGQTLHLLGSFVNVKRIYRTIEEENITGFTMVPASWKFLQKMSGDQLGHYGKQLRYIEMGSAYISEDDKRHLAHLLPTTRITMHYGLTEASRSAFMEFHADSDKLSTVGKASPNTDIQIFNDQGQVLPCGEEGEICIKGDHVTKGYLNTNPTSSFYSEGYFRTGDSGTIDSDGYISIKARIKELINVGGKKVAPTEVDEQILKIAGVKDCACVGTRDPEGILGEVVKAFVVKGNNELTFDFITKQLSGKLEAYKIPVIYEWIDCIPKTSNGKIQRNLLKND</sequence>
<dbReference type="PANTHER" id="PTHR43201">
    <property type="entry name" value="ACYL-COA SYNTHETASE"/>
    <property type="match status" value="1"/>
</dbReference>
<dbReference type="InterPro" id="IPR045851">
    <property type="entry name" value="AMP-bd_C_sf"/>
</dbReference>
<reference evidence="5 6" key="2">
    <citation type="submission" date="2008-10" db="EMBL/GenBank/DDBJ databases">
        <authorList>
            <person name="Fulton L."/>
            <person name="Clifton S."/>
            <person name="Fulton B."/>
            <person name="Xu J."/>
            <person name="Minx P."/>
            <person name="Pepin K.H."/>
            <person name="Johnson M."/>
            <person name="Thiruvilangam P."/>
            <person name="Bhonagiri V."/>
            <person name="Nash W.E."/>
            <person name="Mardis E.R."/>
            <person name="Wilson R.K."/>
        </authorList>
    </citation>
    <scope>NUCLEOTIDE SEQUENCE [LARGE SCALE GENOMIC DNA]</scope>
    <source>
        <strain evidence="5 6">DSM 17855</strain>
    </source>
</reference>
<dbReference type="Proteomes" id="UP000004849">
    <property type="component" value="Unassembled WGS sequence"/>
</dbReference>
<dbReference type="HOGENOM" id="CLU_000022_59_0_10"/>
<dbReference type="InterPro" id="IPR025110">
    <property type="entry name" value="AMP-bd_C"/>
</dbReference>
<evidence type="ECO:0000313" key="6">
    <source>
        <dbReference type="Proteomes" id="UP000004849"/>
    </source>
</evidence>
<dbReference type="Pfam" id="PF00501">
    <property type="entry name" value="AMP-binding"/>
    <property type="match status" value="1"/>
</dbReference>
<evidence type="ECO:0000259" key="3">
    <source>
        <dbReference type="Pfam" id="PF00501"/>
    </source>
</evidence>
<feature type="domain" description="AMP-dependent synthetase/ligase" evidence="3">
    <location>
        <begin position="10"/>
        <end position="352"/>
    </location>
</feature>
<dbReference type="InterPro" id="IPR000873">
    <property type="entry name" value="AMP-dep_synth/lig_dom"/>
</dbReference>
<evidence type="ECO:0000259" key="4">
    <source>
        <dbReference type="Pfam" id="PF13193"/>
    </source>
</evidence>
<evidence type="ECO:0000313" key="5">
    <source>
        <dbReference type="EMBL" id="EEB24140.1"/>
    </source>
</evidence>
<reference evidence="5 6" key="1">
    <citation type="submission" date="2008-10" db="EMBL/GenBank/DDBJ databases">
        <title>Draft genome sequence of Bacteroides dorei (DSM 17855).</title>
        <authorList>
            <person name="Sudarsanam P."/>
            <person name="Ley R."/>
            <person name="Guruge J."/>
            <person name="Turnbaugh P.J."/>
            <person name="Mahowald M."/>
            <person name="Liep D."/>
            <person name="Gordon J."/>
        </authorList>
    </citation>
    <scope>NUCLEOTIDE SEQUENCE [LARGE SCALE GENOMIC DNA]</scope>
    <source>
        <strain evidence="5 6">DSM 17855</strain>
    </source>
</reference>
<dbReference type="InterPro" id="IPR020845">
    <property type="entry name" value="AMP-binding_CS"/>
</dbReference>
<protein>
    <recommendedName>
        <fullName evidence="7">AMP-dependent synthetase/ligase domain-containing protein</fullName>
    </recommendedName>
</protein>
<dbReference type="EMBL" id="ABWZ01000071">
    <property type="protein sequence ID" value="EEB24140.1"/>
    <property type="molecule type" value="Genomic_DNA"/>
</dbReference>
<dbReference type="SUPFAM" id="SSF56801">
    <property type="entry name" value="Acetyl-CoA synthetase-like"/>
    <property type="match status" value="1"/>
</dbReference>
<dbReference type="PANTHER" id="PTHR43201:SF5">
    <property type="entry name" value="MEDIUM-CHAIN ACYL-COA LIGASE ACSF2, MITOCHONDRIAL"/>
    <property type="match status" value="1"/>
</dbReference>
<dbReference type="GO" id="GO:0006631">
    <property type="term" value="P:fatty acid metabolic process"/>
    <property type="evidence" value="ECO:0007669"/>
    <property type="project" value="TreeGrafter"/>
</dbReference>
<dbReference type="Pfam" id="PF13193">
    <property type="entry name" value="AMP-binding_C"/>
    <property type="match status" value="1"/>
</dbReference>
<evidence type="ECO:0000256" key="2">
    <source>
        <dbReference type="ARBA" id="ARBA00022598"/>
    </source>
</evidence>
<name>B6W1Q8_9BACT</name>
<dbReference type="GO" id="GO:0031956">
    <property type="term" value="F:medium-chain fatty acid-CoA ligase activity"/>
    <property type="evidence" value="ECO:0007669"/>
    <property type="project" value="TreeGrafter"/>
</dbReference>
<accession>B6W1Q8</accession>